<reference evidence="2 3" key="1">
    <citation type="submission" date="2016-02" db="EMBL/GenBank/DDBJ databases">
        <title>Draft genome sequence of Thermodesulfatator sp. S606.</title>
        <authorList>
            <person name="Lai Q."/>
            <person name="Cao J."/>
            <person name="Dupont S."/>
            <person name="Shao Z."/>
            <person name="Jebbar M."/>
            <person name="Alain K."/>
        </authorList>
    </citation>
    <scope>NUCLEOTIDE SEQUENCE [LARGE SCALE GENOMIC DNA]</scope>
    <source>
        <strain evidence="2 3">S606</strain>
    </source>
</reference>
<dbReference type="PANTHER" id="PTHR47738">
    <property type="entry name" value="PTS SYSTEM FRUCTOSE-LIKE EIIA COMPONENT-RELATED"/>
    <property type="match status" value="1"/>
</dbReference>
<protein>
    <recommendedName>
        <fullName evidence="1">PTS EIIA type-2 domain-containing protein</fullName>
    </recommendedName>
</protein>
<dbReference type="CDD" id="cd00211">
    <property type="entry name" value="PTS_IIA_fru"/>
    <property type="match status" value="1"/>
</dbReference>
<dbReference type="PROSITE" id="PS51094">
    <property type="entry name" value="PTS_EIIA_TYPE_2"/>
    <property type="match status" value="1"/>
</dbReference>
<gene>
    <name evidence="2" type="ORF">TH606_08685</name>
</gene>
<accession>A0A177E568</accession>
<keyword evidence="3" id="KW-1185">Reference proteome</keyword>
<dbReference type="Proteomes" id="UP000076964">
    <property type="component" value="Unassembled WGS sequence"/>
</dbReference>
<name>A0A177E568_9BACT</name>
<proteinExistence type="predicted"/>
<dbReference type="InterPro" id="IPR002178">
    <property type="entry name" value="PTS_EIIA_type-2_dom"/>
</dbReference>
<dbReference type="Pfam" id="PF00359">
    <property type="entry name" value="PTS_EIIA_2"/>
    <property type="match status" value="1"/>
</dbReference>
<dbReference type="InterPro" id="IPR051541">
    <property type="entry name" value="PTS_SugarTrans_NitroReg"/>
</dbReference>
<dbReference type="GO" id="GO:0030295">
    <property type="term" value="F:protein kinase activator activity"/>
    <property type="evidence" value="ECO:0007669"/>
    <property type="project" value="TreeGrafter"/>
</dbReference>
<dbReference type="Gene3D" id="3.40.930.10">
    <property type="entry name" value="Mannitol-specific EII, Chain A"/>
    <property type="match status" value="1"/>
</dbReference>
<evidence type="ECO:0000313" key="2">
    <source>
        <dbReference type="EMBL" id="OAG27113.1"/>
    </source>
</evidence>
<evidence type="ECO:0000313" key="3">
    <source>
        <dbReference type="Proteomes" id="UP000076964"/>
    </source>
</evidence>
<sequence length="152" mass="17449">MKIRDLLLENCFFVDINVKDKWHFFKEIAECIAKEINLPAEKIEKALVERERLGTTAVGGGIAIPHSRLEGLEKIVIAVALSRQGFYFESLDKKPVHLVFVVLAPENESSLYLKTLAQLARILKQEDIKKRLINAQNIQEFKEVLAEVDREY</sequence>
<dbReference type="InterPro" id="IPR016152">
    <property type="entry name" value="PTrfase/Anion_transptr"/>
</dbReference>
<dbReference type="STRING" id="1795632.TH606_08685"/>
<dbReference type="PANTHER" id="PTHR47738:SF1">
    <property type="entry name" value="NITROGEN REGULATORY PROTEIN"/>
    <property type="match status" value="1"/>
</dbReference>
<dbReference type="RefSeq" id="WP_068542975.1">
    <property type="nucleotide sequence ID" value="NZ_LSFI01000041.1"/>
</dbReference>
<evidence type="ECO:0000259" key="1">
    <source>
        <dbReference type="PROSITE" id="PS51094"/>
    </source>
</evidence>
<feature type="domain" description="PTS EIIA type-2" evidence="1">
    <location>
        <begin position="5"/>
        <end position="148"/>
    </location>
</feature>
<organism evidence="2 3">
    <name type="scientific">Thermodesulfatator autotrophicus</name>
    <dbReference type="NCBI Taxonomy" id="1795632"/>
    <lineage>
        <taxon>Bacteria</taxon>
        <taxon>Pseudomonadati</taxon>
        <taxon>Thermodesulfobacteriota</taxon>
        <taxon>Thermodesulfobacteria</taxon>
        <taxon>Thermodesulfobacteriales</taxon>
        <taxon>Thermodesulfatatoraceae</taxon>
        <taxon>Thermodesulfatator</taxon>
    </lineage>
</organism>
<comment type="caution">
    <text evidence="2">The sequence shown here is derived from an EMBL/GenBank/DDBJ whole genome shotgun (WGS) entry which is preliminary data.</text>
</comment>
<dbReference type="SUPFAM" id="SSF55804">
    <property type="entry name" value="Phoshotransferase/anion transport protein"/>
    <property type="match status" value="1"/>
</dbReference>
<dbReference type="EMBL" id="LSFI01000041">
    <property type="protein sequence ID" value="OAG27113.1"/>
    <property type="molecule type" value="Genomic_DNA"/>
</dbReference>
<dbReference type="OrthoDB" id="95460at2"/>
<dbReference type="AlphaFoldDB" id="A0A177E568"/>